<protein>
    <submittedName>
        <fullName evidence="1">Uncharacterized protein</fullName>
    </submittedName>
</protein>
<proteinExistence type="predicted"/>
<reference evidence="2" key="1">
    <citation type="journal article" date="2019" name="Int. J. Syst. Evol. Microbiol.">
        <title>The Global Catalogue of Microorganisms (GCM) 10K type strain sequencing project: providing services to taxonomists for standard genome sequencing and annotation.</title>
        <authorList>
            <consortium name="The Broad Institute Genomics Platform"/>
            <consortium name="The Broad Institute Genome Sequencing Center for Infectious Disease"/>
            <person name="Wu L."/>
            <person name="Ma J."/>
        </authorList>
    </citation>
    <scope>NUCLEOTIDE SEQUENCE [LARGE SCALE GENOMIC DNA]</scope>
    <source>
        <strain evidence="2">CGMCC 1.15394</strain>
    </source>
</reference>
<sequence length="172" mass="19474">MFEGKALKDIIGNLSADLPDTHFSVEAHHQITDLLPSEMVEIIKNYFEDLTIQNILTVDGIIQRIECATSTFTVDVIPLTEWNEESPCGELNIVANFSEKYRFINLITINEINESVPGLKLFRKNENLHSSTLLTISFGVTAQTLINQINYLLETTQRLQLSLFDEKSNSVN</sequence>
<gene>
    <name evidence="1" type="ORF">GCM10008027_43850</name>
</gene>
<organism evidence="1 2">
    <name type="scientific">Pseudoalteromonas gelatinilytica</name>
    <dbReference type="NCBI Taxonomy" id="1703256"/>
    <lineage>
        <taxon>Bacteria</taxon>
        <taxon>Pseudomonadati</taxon>
        <taxon>Pseudomonadota</taxon>
        <taxon>Gammaproteobacteria</taxon>
        <taxon>Alteromonadales</taxon>
        <taxon>Pseudoalteromonadaceae</taxon>
        <taxon>Pseudoalteromonas</taxon>
    </lineage>
</organism>
<keyword evidence="2" id="KW-1185">Reference proteome</keyword>
<accession>A0ABQ1UCU4</accession>
<comment type="caution">
    <text evidence="1">The sequence shown here is derived from an EMBL/GenBank/DDBJ whole genome shotgun (WGS) entry which is preliminary data.</text>
</comment>
<dbReference type="RefSeq" id="WP_188731730.1">
    <property type="nucleotide sequence ID" value="NZ_BMIT01000034.1"/>
</dbReference>
<evidence type="ECO:0000313" key="2">
    <source>
        <dbReference type="Proteomes" id="UP000638462"/>
    </source>
</evidence>
<dbReference type="EMBL" id="BMIT01000034">
    <property type="protein sequence ID" value="GGF14266.1"/>
    <property type="molecule type" value="Genomic_DNA"/>
</dbReference>
<evidence type="ECO:0000313" key="1">
    <source>
        <dbReference type="EMBL" id="GGF14266.1"/>
    </source>
</evidence>
<name>A0ABQ1UCU4_9GAMM</name>
<dbReference type="Proteomes" id="UP000638462">
    <property type="component" value="Unassembled WGS sequence"/>
</dbReference>